<gene>
    <name evidence="2" type="ORF">EOE66_08825</name>
</gene>
<reference evidence="2 3" key="1">
    <citation type="submission" date="2019-01" db="EMBL/GenBank/DDBJ databases">
        <authorList>
            <person name="Chen W.-M."/>
        </authorList>
    </citation>
    <scope>NUCLEOTIDE SEQUENCE [LARGE SCALE GENOMIC DNA]</scope>
    <source>
        <strain evidence="2 3">KYPY4</strain>
    </source>
</reference>
<evidence type="ECO:0000256" key="1">
    <source>
        <dbReference type="SAM" id="MobiDB-lite"/>
    </source>
</evidence>
<sequence length="158" mass="16111">MKIPSVRLASVESASSRSDLRTPAGAPAGTRTAVQAMLVTLLAWTALLCAGLGGTVGVVSQTLAGKLAASVQHLQRHGGPSLSSRAMRRELPGVAAELKVADASAAVVEVHTDGAVPPGRIALPTVEWRSAAQAPAATEPRPAARHRMPPSRAPPLLA</sequence>
<name>A0A437RGT8_9BURK</name>
<dbReference type="Proteomes" id="UP000285575">
    <property type="component" value="Unassembled WGS sequence"/>
</dbReference>
<feature type="compositionally biased region" description="Low complexity" evidence="1">
    <location>
        <begin position="130"/>
        <end position="141"/>
    </location>
</feature>
<feature type="region of interest" description="Disordered" evidence="1">
    <location>
        <begin position="130"/>
        <end position="158"/>
    </location>
</feature>
<keyword evidence="3" id="KW-1185">Reference proteome</keyword>
<evidence type="ECO:0000313" key="2">
    <source>
        <dbReference type="EMBL" id="RVU45972.1"/>
    </source>
</evidence>
<protein>
    <submittedName>
        <fullName evidence="2">Uncharacterized protein</fullName>
    </submittedName>
</protein>
<evidence type="ECO:0000313" key="3">
    <source>
        <dbReference type="Proteomes" id="UP000285575"/>
    </source>
</evidence>
<feature type="region of interest" description="Disordered" evidence="1">
    <location>
        <begin position="1"/>
        <end position="27"/>
    </location>
</feature>
<dbReference type="AlphaFoldDB" id="A0A437RGT8"/>
<accession>A0A437RGT8</accession>
<comment type="caution">
    <text evidence="2">The sequence shown here is derived from an EMBL/GenBank/DDBJ whole genome shotgun (WGS) entry which is preliminary data.</text>
</comment>
<organism evidence="2 3">
    <name type="scientific">Rubrivivax rivuli</name>
    <dbReference type="NCBI Taxonomy" id="1862385"/>
    <lineage>
        <taxon>Bacteria</taxon>
        <taxon>Pseudomonadati</taxon>
        <taxon>Pseudomonadota</taxon>
        <taxon>Betaproteobacteria</taxon>
        <taxon>Burkholderiales</taxon>
        <taxon>Sphaerotilaceae</taxon>
        <taxon>Rubrivivax</taxon>
    </lineage>
</organism>
<dbReference type="RefSeq" id="WP_128228344.1">
    <property type="nucleotide sequence ID" value="NZ_SACR01000003.1"/>
</dbReference>
<dbReference type="EMBL" id="SACR01000003">
    <property type="protein sequence ID" value="RVU45972.1"/>
    <property type="molecule type" value="Genomic_DNA"/>
</dbReference>
<proteinExistence type="predicted"/>